<dbReference type="InterPro" id="IPR000834">
    <property type="entry name" value="Peptidase_M14"/>
</dbReference>
<feature type="transmembrane region" description="Helical" evidence="10">
    <location>
        <begin position="29"/>
        <end position="48"/>
    </location>
</feature>
<dbReference type="PANTHER" id="PTHR11705:SF19">
    <property type="entry name" value="CARBOXYPEPTIDASE O"/>
    <property type="match status" value="1"/>
</dbReference>
<evidence type="ECO:0000256" key="10">
    <source>
        <dbReference type="SAM" id="Phobius"/>
    </source>
</evidence>
<dbReference type="SMART" id="SM00631">
    <property type="entry name" value="Zn_pept"/>
    <property type="match status" value="1"/>
</dbReference>
<dbReference type="PROSITE" id="PS00132">
    <property type="entry name" value="CARBOXYPEPT_ZN_1"/>
    <property type="match status" value="1"/>
</dbReference>
<organism evidence="12 13">
    <name type="scientific">Betta splendens</name>
    <name type="common">Siamese fighting fish</name>
    <dbReference type="NCBI Taxonomy" id="158456"/>
    <lineage>
        <taxon>Eukaryota</taxon>
        <taxon>Metazoa</taxon>
        <taxon>Chordata</taxon>
        <taxon>Craniata</taxon>
        <taxon>Vertebrata</taxon>
        <taxon>Euteleostomi</taxon>
        <taxon>Actinopterygii</taxon>
        <taxon>Neopterygii</taxon>
        <taxon>Teleostei</taxon>
        <taxon>Neoteleostei</taxon>
        <taxon>Acanthomorphata</taxon>
        <taxon>Anabantaria</taxon>
        <taxon>Anabantiformes</taxon>
        <taxon>Anabantoidei</taxon>
        <taxon>Osphronemidae</taxon>
        <taxon>Betta</taxon>
    </lineage>
</organism>
<evidence type="ECO:0000259" key="11">
    <source>
        <dbReference type="PROSITE" id="PS52035"/>
    </source>
</evidence>
<dbReference type="PRINTS" id="PR00765">
    <property type="entry name" value="CRBOXYPTASEA"/>
</dbReference>
<evidence type="ECO:0000256" key="5">
    <source>
        <dbReference type="ARBA" id="ARBA00022723"/>
    </source>
</evidence>
<proteinExistence type="inferred from homology"/>
<accession>A0A6P7KTE2</accession>
<evidence type="ECO:0000313" key="12">
    <source>
        <dbReference type="Proteomes" id="UP000515150"/>
    </source>
</evidence>
<reference evidence="13" key="1">
    <citation type="submission" date="2025-08" db="UniProtKB">
        <authorList>
            <consortium name="RefSeq"/>
        </authorList>
    </citation>
    <scope>IDENTIFICATION</scope>
</reference>
<evidence type="ECO:0000256" key="3">
    <source>
        <dbReference type="ARBA" id="ARBA00022645"/>
    </source>
</evidence>
<sequence length="393" mass="44390">MWLYITYIDSKVTRYLRDVSINAANITQVYFQTATMLISVGLSLMLLLSDVEAATERAEYDYYKYHPMPEITSWMAQLAEDHPVVTLINYGQTYEKRPINLLKIGLDSEQRKKAVWMDCGIHAREWIAPAFCQYFINQILQTYKTDPTVNQMMKNLDFYVTPVLNVDGYVYSWKDNTTRLWRKNRSPGPPGCSCYGTDLNRNFDANWGTIGVSTNCCSITYGGTKALSEPEAQAVTNFLAKQKDDFLCFLTIHSYGQLLLVPYGHPNFTAPNYDELMKVGLAAADEIRKAHGMNYRVGSSPDILYPNSGSSRDWARLVGIPFTYTFELRDNGTFEFELPEAQIQPTCEEAYRGAMHIITYVHEKTFNGAVATAAAALWTLLLAAGATVTPSLM</sequence>
<evidence type="ECO:0000256" key="6">
    <source>
        <dbReference type="ARBA" id="ARBA00022801"/>
    </source>
</evidence>
<dbReference type="SUPFAM" id="SSF53187">
    <property type="entry name" value="Zn-dependent exopeptidases"/>
    <property type="match status" value="1"/>
</dbReference>
<protein>
    <submittedName>
        <fullName evidence="13">Carboxypeptidase O isoform X1</fullName>
    </submittedName>
</protein>
<dbReference type="GO" id="GO:0004181">
    <property type="term" value="F:metallocarboxypeptidase activity"/>
    <property type="evidence" value="ECO:0007669"/>
    <property type="project" value="InterPro"/>
</dbReference>
<name>A0A6P7KTE2_BETSP</name>
<keyword evidence="3 13" id="KW-0121">Carboxypeptidase</keyword>
<evidence type="ECO:0000256" key="8">
    <source>
        <dbReference type="ARBA" id="ARBA00023049"/>
    </source>
</evidence>
<dbReference type="RefSeq" id="XP_028983809.1">
    <property type="nucleotide sequence ID" value="XM_029127976.3"/>
</dbReference>
<evidence type="ECO:0000256" key="1">
    <source>
        <dbReference type="ARBA" id="ARBA00001947"/>
    </source>
</evidence>
<keyword evidence="8" id="KW-0482">Metalloprotease</keyword>
<dbReference type="CTD" id="130749"/>
<dbReference type="GeneID" id="114842455"/>
<evidence type="ECO:0000256" key="4">
    <source>
        <dbReference type="ARBA" id="ARBA00022670"/>
    </source>
</evidence>
<dbReference type="GO" id="GO:0005615">
    <property type="term" value="C:extracellular space"/>
    <property type="evidence" value="ECO:0007669"/>
    <property type="project" value="TreeGrafter"/>
</dbReference>
<dbReference type="FunCoup" id="A0A6P7KTE2">
    <property type="interactions" value="153"/>
</dbReference>
<dbReference type="AlphaFoldDB" id="A0A6P7KTE2"/>
<comment type="similarity">
    <text evidence="2 9">Belongs to the peptidase M14 family.</text>
</comment>
<gene>
    <name evidence="13" type="primary">cpo</name>
</gene>
<dbReference type="OrthoDB" id="3626597at2759"/>
<evidence type="ECO:0000256" key="9">
    <source>
        <dbReference type="PROSITE-ProRule" id="PRU01379"/>
    </source>
</evidence>
<keyword evidence="10" id="KW-0812">Transmembrane</keyword>
<dbReference type="InterPro" id="IPR057246">
    <property type="entry name" value="CARBOXYPEPT_ZN_1"/>
</dbReference>
<feature type="active site" description="Proton donor/acceptor" evidence="9">
    <location>
        <position position="327"/>
    </location>
</feature>
<comment type="cofactor">
    <cofactor evidence="1">
        <name>Zn(2+)</name>
        <dbReference type="ChEBI" id="CHEBI:29105"/>
    </cofactor>
</comment>
<dbReference type="Gene3D" id="3.40.630.10">
    <property type="entry name" value="Zn peptidases"/>
    <property type="match status" value="1"/>
</dbReference>
<evidence type="ECO:0000256" key="7">
    <source>
        <dbReference type="ARBA" id="ARBA00022833"/>
    </source>
</evidence>
<dbReference type="GO" id="GO:0006508">
    <property type="term" value="P:proteolysis"/>
    <property type="evidence" value="ECO:0007669"/>
    <property type="project" value="UniProtKB-KW"/>
</dbReference>
<evidence type="ECO:0000256" key="2">
    <source>
        <dbReference type="ARBA" id="ARBA00005988"/>
    </source>
</evidence>
<evidence type="ECO:0000313" key="13">
    <source>
        <dbReference type="RefSeq" id="XP_028983809.1"/>
    </source>
</evidence>
<dbReference type="PROSITE" id="PS52035">
    <property type="entry name" value="PEPTIDASE_M14"/>
    <property type="match status" value="1"/>
</dbReference>
<keyword evidence="10" id="KW-1133">Transmembrane helix</keyword>
<dbReference type="FunFam" id="3.40.630.10:FF:000001">
    <property type="entry name" value="Carboxypeptidase B"/>
    <property type="match status" value="1"/>
</dbReference>
<dbReference type="KEGG" id="bspl:114842455"/>
<dbReference type="GO" id="GO:0008270">
    <property type="term" value="F:zinc ion binding"/>
    <property type="evidence" value="ECO:0007669"/>
    <property type="project" value="InterPro"/>
</dbReference>
<keyword evidence="5" id="KW-0479">Metal-binding</keyword>
<keyword evidence="6" id="KW-0378">Hydrolase</keyword>
<dbReference type="Pfam" id="PF00246">
    <property type="entry name" value="Peptidase_M14"/>
    <property type="match status" value="1"/>
</dbReference>
<keyword evidence="12" id="KW-1185">Reference proteome</keyword>
<dbReference type="Proteomes" id="UP000515150">
    <property type="component" value="Chromosome 2"/>
</dbReference>
<keyword evidence="10" id="KW-0472">Membrane</keyword>
<keyword evidence="4" id="KW-0645">Protease</keyword>
<keyword evidence="7" id="KW-0862">Zinc</keyword>
<feature type="transmembrane region" description="Helical" evidence="10">
    <location>
        <begin position="365"/>
        <end position="388"/>
    </location>
</feature>
<dbReference type="InParanoid" id="A0A6P7KTE2"/>
<dbReference type="PANTHER" id="PTHR11705">
    <property type="entry name" value="PROTEASE FAMILY M14 CARBOXYPEPTIDASE A,B"/>
    <property type="match status" value="1"/>
</dbReference>
<feature type="domain" description="Peptidase M14" evidence="11">
    <location>
        <begin position="64"/>
        <end position="361"/>
    </location>
</feature>